<name>A0ABX6T717_9SPHN</name>
<evidence type="ECO:0000313" key="1">
    <source>
        <dbReference type="EMBL" id="QNP45649.1"/>
    </source>
</evidence>
<proteinExistence type="predicted"/>
<organism evidence="1 2">
    <name type="scientific">Sphingomonas sediminicola</name>
    <dbReference type="NCBI Taxonomy" id="386874"/>
    <lineage>
        <taxon>Bacteria</taxon>
        <taxon>Pseudomonadati</taxon>
        <taxon>Pseudomonadota</taxon>
        <taxon>Alphaproteobacteria</taxon>
        <taxon>Sphingomonadales</taxon>
        <taxon>Sphingomonadaceae</taxon>
        <taxon>Sphingomonas</taxon>
    </lineage>
</organism>
<gene>
    <name evidence="1" type="ORF">H9L14_14155</name>
</gene>
<sequence length="112" mass="12075">MAELDQATWNITIQKRDLVAAIGTARRRATLRRKGIQFEREVIFAASSDGLSVRSSDAAMDIPGSGTWTSPIAANGATLRRLVAALDGPEIQLSYCDGELALNTTRISAREV</sequence>
<protein>
    <submittedName>
        <fullName evidence="1">Uncharacterized protein</fullName>
    </submittedName>
</protein>
<dbReference type="Proteomes" id="UP000516105">
    <property type="component" value="Chromosome"/>
</dbReference>
<evidence type="ECO:0000313" key="2">
    <source>
        <dbReference type="Proteomes" id="UP000516105"/>
    </source>
</evidence>
<accession>A0ABX6T717</accession>
<reference evidence="1 2" key="1">
    <citation type="submission" date="2020-08" db="EMBL/GenBank/DDBJ databases">
        <title>Genome sequence of Sphingomonas sediminicola KACC 15039T.</title>
        <authorList>
            <person name="Hyun D.-W."/>
            <person name="Bae J.-W."/>
        </authorList>
    </citation>
    <scope>NUCLEOTIDE SEQUENCE [LARGE SCALE GENOMIC DNA]</scope>
    <source>
        <strain evidence="1 2">KACC 15039</strain>
    </source>
</reference>
<keyword evidence="2" id="KW-1185">Reference proteome</keyword>
<dbReference type="EMBL" id="CP060782">
    <property type="protein sequence ID" value="QNP45649.1"/>
    <property type="molecule type" value="Genomic_DNA"/>
</dbReference>
<dbReference type="RefSeq" id="WP_187708604.1">
    <property type="nucleotide sequence ID" value="NZ_CP060782.1"/>
</dbReference>